<dbReference type="Pfam" id="PF18495">
    <property type="entry name" value="VbhA"/>
    <property type="match status" value="1"/>
</dbReference>
<keyword evidence="4" id="KW-0067">ATP-binding</keyword>
<dbReference type="InterPro" id="IPR033788">
    <property type="entry name" value="VbhA-like"/>
</dbReference>
<dbReference type="EMBL" id="VUYU01000009">
    <property type="protein sequence ID" value="NHZ35000.1"/>
    <property type="molecule type" value="Genomic_DNA"/>
</dbReference>
<evidence type="ECO:0000256" key="7">
    <source>
        <dbReference type="ARBA" id="ARBA00048696"/>
    </source>
</evidence>
<dbReference type="EC" id="2.7.7.108" evidence="5"/>
<dbReference type="Gene3D" id="1.10.8.1050">
    <property type="entry name" value="Antitoxin VbhA-like"/>
    <property type="match status" value="1"/>
</dbReference>
<evidence type="ECO:0000313" key="9">
    <source>
        <dbReference type="EMBL" id="NHZ35000.1"/>
    </source>
</evidence>
<dbReference type="CDD" id="cd11586">
    <property type="entry name" value="VbhA_like"/>
    <property type="match status" value="1"/>
</dbReference>
<dbReference type="Pfam" id="PF02661">
    <property type="entry name" value="Fic"/>
    <property type="match status" value="1"/>
</dbReference>
<evidence type="ECO:0000256" key="4">
    <source>
        <dbReference type="ARBA" id="ARBA00022840"/>
    </source>
</evidence>
<evidence type="ECO:0000256" key="1">
    <source>
        <dbReference type="ARBA" id="ARBA00022679"/>
    </source>
</evidence>
<dbReference type="SUPFAM" id="SSF140931">
    <property type="entry name" value="Fic-like"/>
    <property type="match status" value="1"/>
</dbReference>
<keyword evidence="1" id="KW-0808">Transferase</keyword>
<proteinExistence type="predicted"/>
<evidence type="ECO:0000256" key="2">
    <source>
        <dbReference type="ARBA" id="ARBA00022695"/>
    </source>
</evidence>
<dbReference type="PROSITE" id="PS51459">
    <property type="entry name" value="FIDO"/>
    <property type="match status" value="1"/>
</dbReference>
<organism evidence="9 10">
    <name type="scientific">Massilia rubra</name>
    <dbReference type="NCBI Taxonomy" id="2607910"/>
    <lineage>
        <taxon>Bacteria</taxon>
        <taxon>Pseudomonadati</taxon>
        <taxon>Pseudomonadota</taxon>
        <taxon>Betaproteobacteria</taxon>
        <taxon>Burkholderiales</taxon>
        <taxon>Oxalobacteraceae</taxon>
        <taxon>Telluria group</taxon>
        <taxon>Massilia</taxon>
    </lineage>
</organism>
<comment type="catalytic activity">
    <reaction evidence="6">
        <text>L-threonyl-[protein] + ATP = 3-O-(5'-adenylyl)-L-threonyl-[protein] + diphosphate</text>
        <dbReference type="Rhea" id="RHEA:54292"/>
        <dbReference type="Rhea" id="RHEA-COMP:11060"/>
        <dbReference type="Rhea" id="RHEA-COMP:13847"/>
        <dbReference type="ChEBI" id="CHEBI:30013"/>
        <dbReference type="ChEBI" id="CHEBI:30616"/>
        <dbReference type="ChEBI" id="CHEBI:33019"/>
        <dbReference type="ChEBI" id="CHEBI:138113"/>
        <dbReference type="EC" id="2.7.7.108"/>
    </reaction>
</comment>
<dbReference type="InterPro" id="IPR041535">
    <property type="entry name" value="VbhA"/>
</dbReference>
<comment type="catalytic activity">
    <reaction evidence="7">
        <text>L-tyrosyl-[protein] + ATP = O-(5'-adenylyl)-L-tyrosyl-[protein] + diphosphate</text>
        <dbReference type="Rhea" id="RHEA:54288"/>
        <dbReference type="Rhea" id="RHEA-COMP:10136"/>
        <dbReference type="Rhea" id="RHEA-COMP:13846"/>
        <dbReference type="ChEBI" id="CHEBI:30616"/>
        <dbReference type="ChEBI" id="CHEBI:33019"/>
        <dbReference type="ChEBI" id="CHEBI:46858"/>
        <dbReference type="ChEBI" id="CHEBI:83624"/>
        <dbReference type="EC" id="2.7.7.108"/>
    </reaction>
</comment>
<evidence type="ECO:0000256" key="5">
    <source>
        <dbReference type="ARBA" id="ARBA00034531"/>
    </source>
</evidence>
<accession>A0ABX0LL61</accession>
<evidence type="ECO:0000313" key="10">
    <source>
        <dbReference type="Proteomes" id="UP000785613"/>
    </source>
</evidence>
<evidence type="ECO:0000256" key="3">
    <source>
        <dbReference type="ARBA" id="ARBA00022741"/>
    </source>
</evidence>
<dbReference type="InterPro" id="IPR003812">
    <property type="entry name" value="Fido"/>
</dbReference>
<comment type="caution">
    <text evidence="9">The sequence shown here is derived from an EMBL/GenBank/DDBJ whole genome shotgun (WGS) entry which is preliminary data.</text>
</comment>
<sequence length="339" mass="37774">MSKEVTMTIRLASDLRSSFLEAAEQEHRPAAQVLRDFMREYVEHARTRAPVVSPAERKRREEAVNYARASVGLEDFNLSTTDEKHAQRFINGDIELAEFVKVRNDPAQSAKPLTAGQRQALEATHAWQRVVELRLDTVRPNFDPAHLKEINRRIFQDLPGLGFDDVTPGEFRPAVASGNDWIKSRSLASVGATSNVAYSSMDEAAQARLDTVLNGVDPAVLSKLNLAAFTTAIGALYAEVDYLHPFSDGNSRTLREFTRQLAQACGYKLDWERFGKSPAGRDVLNIARDRSVNILALAHIAHPGTQRDIALSMDQLEGNRDLPNLLRDAIRPSRAVTFE</sequence>
<dbReference type="InterPro" id="IPR043038">
    <property type="entry name" value="VbhA_sf"/>
</dbReference>
<keyword evidence="2" id="KW-0548">Nucleotidyltransferase</keyword>
<dbReference type="InterPro" id="IPR036597">
    <property type="entry name" value="Fido-like_dom_sf"/>
</dbReference>
<dbReference type="Gene3D" id="1.10.3290.10">
    <property type="entry name" value="Fido-like domain"/>
    <property type="match status" value="1"/>
</dbReference>
<feature type="domain" description="Fido" evidence="8">
    <location>
        <begin position="142"/>
        <end position="315"/>
    </location>
</feature>
<dbReference type="PANTHER" id="PTHR39560:SF1">
    <property type="entry name" value="PROTEIN ADENYLYLTRANSFERASE FIC-RELATED"/>
    <property type="match status" value="1"/>
</dbReference>
<dbReference type="PANTHER" id="PTHR39560">
    <property type="entry name" value="PROTEIN ADENYLYLTRANSFERASE FIC-RELATED"/>
    <property type="match status" value="1"/>
</dbReference>
<protein>
    <recommendedName>
        <fullName evidence="5">protein adenylyltransferase</fullName>
        <ecNumber evidence="5">2.7.7.108</ecNumber>
    </recommendedName>
</protein>
<reference evidence="9 10" key="1">
    <citation type="submission" date="2019-09" db="EMBL/GenBank/DDBJ databases">
        <title>Taxonomy of Antarctic Massilia spp.: description of Massilia rubra sp. nov., Massilia aquatica sp. nov., Massilia mucilaginosa sp. nov., Massilia frigida sp. nov. isolated from streams, lakes and regoliths.</title>
        <authorList>
            <person name="Holochova P."/>
            <person name="Sedlacek I."/>
            <person name="Kralova S."/>
            <person name="Maslanova I."/>
            <person name="Busse H.-J."/>
            <person name="Stankova E."/>
            <person name="Vrbovska V."/>
            <person name="Kovarovic V."/>
            <person name="Bartak M."/>
            <person name="Svec P."/>
            <person name="Pantucek R."/>
        </authorList>
    </citation>
    <scope>NUCLEOTIDE SEQUENCE [LARGE SCALE GENOMIC DNA]</scope>
    <source>
        <strain evidence="9 10">CCM 8692</strain>
    </source>
</reference>
<dbReference type="Proteomes" id="UP000785613">
    <property type="component" value="Unassembled WGS sequence"/>
</dbReference>
<evidence type="ECO:0000256" key="6">
    <source>
        <dbReference type="ARBA" id="ARBA00047939"/>
    </source>
</evidence>
<dbReference type="RefSeq" id="WP_167225928.1">
    <property type="nucleotide sequence ID" value="NZ_VUYU01000009.1"/>
</dbReference>
<keyword evidence="10" id="KW-1185">Reference proteome</keyword>
<gene>
    <name evidence="9" type="ORF">F0185_15605</name>
</gene>
<keyword evidence="3" id="KW-0547">Nucleotide-binding</keyword>
<name>A0ABX0LL61_9BURK</name>
<evidence type="ECO:0000259" key="8">
    <source>
        <dbReference type="PROSITE" id="PS51459"/>
    </source>
</evidence>